<accession>A0A9Q3Q3N9</accession>
<evidence type="ECO:0000256" key="1">
    <source>
        <dbReference type="SAM" id="MobiDB-lite"/>
    </source>
</evidence>
<feature type="region of interest" description="Disordered" evidence="1">
    <location>
        <begin position="61"/>
        <end position="90"/>
    </location>
</feature>
<name>A0A9Q3Q3N9_9BASI</name>
<feature type="compositionally biased region" description="Basic and acidic residues" evidence="1">
    <location>
        <begin position="61"/>
        <end position="74"/>
    </location>
</feature>
<dbReference type="OrthoDB" id="2507294at2759"/>
<dbReference type="AlphaFoldDB" id="A0A9Q3Q3N9"/>
<dbReference type="EMBL" id="AVOT02111365">
    <property type="protein sequence ID" value="MBW0581992.1"/>
    <property type="molecule type" value="Genomic_DNA"/>
</dbReference>
<evidence type="ECO:0000313" key="2">
    <source>
        <dbReference type="EMBL" id="MBW0581992.1"/>
    </source>
</evidence>
<sequence length="156" mass="17755">MSQQMVHMKIHKNCGGKLKHSLRSRCIEPRSTKEYINALEDIVISTKIGRTWKKLDIKSPNKPFIMKDKPRETLKPNTSNNNGKRKDNKCEGIGHLANNCLKKAKINEIMETEDLSQGLFEGKEGLELSKMGLTYGGLKDMVRKDTLKSVKDELLK</sequence>
<dbReference type="Proteomes" id="UP000765509">
    <property type="component" value="Unassembled WGS sequence"/>
</dbReference>
<protein>
    <submittedName>
        <fullName evidence="2">Uncharacterized protein</fullName>
    </submittedName>
</protein>
<keyword evidence="3" id="KW-1185">Reference proteome</keyword>
<organism evidence="2 3">
    <name type="scientific">Austropuccinia psidii MF-1</name>
    <dbReference type="NCBI Taxonomy" id="1389203"/>
    <lineage>
        <taxon>Eukaryota</taxon>
        <taxon>Fungi</taxon>
        <taxon>Dikarya</taxon>
        <taxon>Basidiomycota</taxon>
        <taxon>Pucciniomycotina</taxon>
        <taxon>Pucciniomycetes</taxon>
        <taxon>Pucciniales</taxon>
        <taxon>Sphaerophragmiaceae</taxon>
        <taxon>Austropuccinia</taxon>
    </lineage>
</organism>
<proteinExistence type="predicted"/>
<reference evidence="2" key="1">
    <citation type="submission" date="2021-03" db="EMBL/GenBank/DDBJ databases">
        <title>Draft genome sequence of rust myrtle Austropuccinia psidii MF-1, a brazilian biotype.</title>
        <authorList>
            <person name="Quecine M.C."/>
            <person name="Pachon D.M.R."/>
            <person name="Bonatelli M.L."/>
            <person name="Correr F.H."/>
            <person name="Franceschini L.M."/>
            <person name="Leite T.F."/>
            <person name="Margarido G.R.A."/>
            <person name="Almeida C.A."/>
            <person name="Ferrarezi J.A."/>
            <person name="Labate C.A."/>
        </authorList>
    </citation>
    <scope>NUCLEOTIDE SEQUENCE</scope>
    <source>
        <strain evidence="2">MF-1</strain>
    </source>
</reference>
<gene>
    <name evidence="2" type="ORF">O181_121707</name>
</gene>
<comment type="caution">
    <text evidence="2">The sequence shown here is derived from an EMBL/GenBank/DDBJ whole genome shotgun (WGS) entry which is preliminary data.</text>
</comment>
<evidence type="ECO:0000313" key="3">
    <source>
        <dbReference type="Proteomes" id="UP000765509"/>
    </source>
</evidence>